<dbReference type="PATRIC" id="fig|284040.3.peg.1101"/>
<reference evidence="3" key="1">
    <citation type="submission" date="2015-02" db="EMBL/GenBank/DDBJ databases">
        <authorList>
            <person name="Ju K.-S."/>
            <person name="Doroghazi J.R."/>
            <person name="Metcalf W."/>
        </authorList>
    </citation>
    <scope>NUCLEOTIDE SEQUENCE [LARGE SCALE GENOMIC DNA]</scope>
    <source>
        <strain evidence="3">NRRL B-16380</strain>
    </source>
</reference>
<dbReference type="EMBL" id="JYJH01000002">
    <property type="protein sequence ID" value="KJK41192.1"/>
    <property type="molecule type" value="Genomic_DNA"/>
</dbReference>
<organism evidence="2 3">
    <name type="scientific">Streptomyces variegatus</name>
    <dbReference type="NCBI Taxonomy" id="284040"/>
    <lineage>
        <taxon>Bacteria</taxon>
        <taxon>Bacillati</taxon>
        <taxon>Actinomycetota</taxon>
        <taxon>Actinomycetes</taxon>
        <taxon>Kitasatosporales</taxon>
        <taxon>Streptomycetaceae</taxon>
        <taxon>Streptomyces</taxon>
    </lineage>
</organism>
<protein>
    <recommendedName>
        <fullName evidence="4">DEAD/DEAH box helicase</fullName>
    </recommendedName>
</protein>
<evidence type="ECO:0000313" key="3">
    <source>
        <dbReference type="Proteomes" id="UP000034786"/>
    </source>
</evidence>
<gene>
    <name evidence="2" type="ORF">UK15_05295</name>
</gene>
<dbReference type="AlphaFoldDB" id="A0A0M2GYB3"/>
<feature type="compositionally biased region" description="Low complexity" evidence="1">
    <location>
        <begin position="48"/>
        <end position="57"/>
    </location>
</feature>
<evidence type="ECO:0000313" key="2">
    <source>
        <dbReference type="EMBL" id="KJK41192.1"/>
    </source>
</evidence>
<comment type="caution">
    <text evidence="2">The sequence shown here is derived from an EMBL/GenBank/DDBJ whole genome shotgun (WGS) entry which is preliminary data.</text>
</comment>
<feature type="region of interest" description="Disordered" evidence="1">
    <location>
        <begin position="1"/>
        <end position="81"/>
    </location>
</feature>
<proteinExistence type="predicted"/>
<dbReference type="Proteomes" id="UP000034786">
    <property type="component" value="Unassembled WGS sequence"/>
</dbReference>
<feature type="compositionally biased region" description="Low complexity" evidence="1">
    <location>
        <begin position="21"/>
        <end position="34"/>
    </location>
</feature>
<accession>A0A0M2GYB3</accession>
<evidence type="ECO:0008006" key="4">
    <source>
        <dbReference type="Google" id="ProtNLM"/>
    </source>
</evidence>
<name>A0A0M2GYB3_9ACTN</name>
<feature type="non-terminal residue" evidence="2">
    <location>
        <position position="1"/>
    </location>
</feature>
<sequence length="81" mass="8447">AVDTAEGTEAKPRRRTRKAAEPAPAAAEIPAQADQEPEAAKPRRTRKATTAATAASEDAAEAKPRARRTRKATAAAEPTEG</sequence>
<evidence type="ECO:0000256" key="1">
    <source>
        <dbReference type="SAM" id="MobiDB-lite"/>
    </source>
</evidence>
<keyword evidence="3" id="KW-1185">Reference proteome</keyword>
<feature type="compositionally biased region" description="Low complexity" evidence="1">
    <location>
        <begin position="72"/>
        <end position="81"/>
    </location>
</feature>